<comment type="caution">
    <text evidence="2">The sequence shown here is derived from an EMBL/GenBank/DDBJ whole genome shotgun (WGS) entry which is preliminary data.</text>
</comment>
<dbReference type="AlphaFoldDB" id="A0A2Z6QTU6"/>
<organism evidence="2 3">
    <name type="scientific">Rhizophagus clarus</name>
    <dbReference type="NCBI Taxonomy" id="94130"/>
    <lineage>
        <taxon>Eukaryota</taxon>
        <taxon>Fungi</taxon>
        <taxon>Fungi incertae sedis</taxon>
        <taxon>Mucoromycota</taxon>
        <taxon>Glomeromycotina</taxon>
        <taxon>Glomeromycetes</taxon>
        <taxon>Glomerales</taxon>
        <taxon>Glomeraceae</taxon>
        <taxon>Rhizophagus</taxon>
    </lineage>
</organism>
<reference evidence="2 3" key="1">
    <citation type="submission" date="2017-11" db="EMBL/GenBank/DDBJ databases">
        <title>The genome of Rhizophagus clarus HR1 reveals common genetic basis of auxotrophy among arbuscular mycorrhizal fungi.</title>
        <authorList>
            <person name="Kobayashi Y."/>
        </authorList>
    </citation>
    <scope>NUCLEOTIDE SEQUENCE [LARGE SCALE GENOMIC DNA]</scope>
    <source>
        <strain evidence="2 3">HR1</strain>
    </source>
</reference>
<feature type="compositionally biased region" description="Acidic residues" evidence="1">
    <location>
        <begin position="155"/>
        <end position="164"/>
    </location>
</feature>
<feature type="region of interest" description="Disordered" evidence="1">
    <location>
        <begin position="77"/>
        <end position="189"/>
    </location>
</feature>
<dbReference type="EMBL" id="BEXD01001309">
    <property type="protein sequence ID" value="GBB93450.1"/>
    <property type="molecule type" value="Genomic_DNA"/>
</dbReference>
<dbReference type="Proteomes" id="UP000247702">
    <property type="component" value="Unassembled WGS sequence"/>
</dbReference>
<protein>
    <submittedName>
        <fullName evidence="2">Uncharacterized protein</fullName>
    </submittedName>
</protein>
<sequence>MLIQDKHNANFMRYFEATTDYILYAVTVCIRLRVSEEIAHRSRLRWYSILADLYDHYKQVVDKIPSLKDDDKRVKEASELEGKKKDKLRRKALAKEVMEDDGGKNDEDHENNKDYKNDKDHKNDEDYEKKDNNEDGKVPDGDAGQALVEDNGGNYDDDEDNNEMDIDRKKDGDYEKSEDHENNEKENNN</sequence>
<name>A0A2Z6QTU6_9GLOM</name>
<evidence type="ECO:0000313" key="2">
    <source>
        <dbReference type="EMBL" id="GBB93450.1"/>
    </source>
</evidence>
<keyword evidence="3" id="KW-1185">Reference proteome</keyword>
<accession>A0A2Z6QTU6</accession>
<feature type="compositionally biased region" description="Basic and acidic residues" evidence="1">
    <location>
        <begin position="165"/>
        <end position="189"/>
    </location>
</feature>
<evidence type="ECO:0000313" key="3">
    <source>
        <dbReference type="Proteomes" id="UP000247702"/>
    </source>
</evidence>
<evidence type="ECO:0000256" key="1">
    <source>
        <dbReference type="SAM" id="MobiDB-lite"/>
    </source>
</evidence>
<proteinExistence type="predicted"/>
<gene>
    <name evidence="2" type="ORF">RclHR1_21760002</name>
</gene>
<feature type="compositionally biased region" description="Basic and acidic residues" evidence="1">
    <location>
        <begin position="93"/>
        <end position="140"/>
    </location>
</feature>